<name>A0A6L6J4S4_9RHOB</name>
<evidence type="ECO:0000313" key="3">
    <source>
        <dbReference type="EMBL" id="MTH76235.1"/>
    </source>
</evidence>
<comment type="caution">
    <text evidence="3">The sequence shown here is derived from an EMBL/GenBank/DDBJ whole genome shotgun (WGS) entry which is preliminary data.</text>
</comment>
<evidence type="ECO:0000256" key="1">
    <source>
        <dbReference type="SAM" id="MobiDB-lite"/>
    </source>
</evidence>
<keyword evidence="4" id="KW-1185">Reference proteome</keyword>
<dbReference type="Proteomes" id="UP000478183">
    <property type="component" value="Unassembled WGS sequence"/>
</dbReference>
<dbReference type="InterPro" id="IPR007730">
    <property type="entry name" value="SPOR-like_dom"/>
</dbReference>
<protein>
    <submittedName>
        <fullName evidence="3">SPOR domain-containing protein</fullName>
    </submittedName>
</protein>
<dbReference type="GO" id="GO:0042834">
    <property type="term" value="F:peptidoglycan binding"/>
    <property type="evidence" value="ECO:0007669"/>
    <property type="project" value="InterPro"/>
</dbReference>
<evidence type="ECO:0000259" key="2">
    <source>
        <dbReference type="PROSITE" id="PS51724"/>
    </source>
</evidence>
<dbReference type="InterPro" id="IPR036680">
    <property type="entry name" value="SPOR-like_sf"/>
</dbReference>
<organism evidence="3 4">
    <name type="scientific">Paracoccus aestuariivivens</name>
    <dbReference type="NCBI Taxonomy" id="1820333"/>
    <lineage>
        <taxon>Bacteria</taxon>
        <taxon>Pseudomonadati</taxon>
        <taxon>Pseudomonadota</taxon>
        <taxon>Alphaproteobacteria</taxon>
        <taxon>Rhodobacterales</taxon>
        <taxon>Paracoccaceae</taxon>
        <taxon>Paracoccus</taxon>
    </lineage>
</organism>
<feature type="domain" description="SPOR" evidence="2">
    <location>
        <begin position="236"/>
        <end position="313"/>
    </location>
</feature>
<dbReference type="SUPFAM" id="SSF110997">
    <property type="entry name" value="Sporulation related repeat"/>
    <property type="match status" value="1"/>
</dbReference>
<dbReference type="OrthoDB" id="7843142at2"/>
<reference evidence="3 4" key="1">
    <citation type="submission" date="2019-11" db="EMBL/GenBank/DDBJ databases">
        <authorList>
            <person name="Dong K."/>
        </authorList>
    </citation>
    <scope>NUCLEOTIDE SEQUENCE [LARGE SCALE GENOMIC DNA]</scope>
    <source>
        <strain evidence="3 4">NBRC 111993</strain>
    </source>
</reference>
<dbReference type="Gene3D" id="3.30.70.1070">
    <property type="entry name" value="Sporulation related repeat"/>
    <property type="match status" value="1"/>
</dbReference>
<gene>
    <name evidence="3" type="ORF">GL286_00655</name>
</gene>
<dbReference type="PROSITE" id="PS51724">
    <property type="entry name" value="SPOR"/>
    <property type="match status" value="1"/>
</dbReference>
<evidence type="ECO:0000313" key="4">
    <source>
        <dbReference type="Proteomes" id="UP000478183"/>
    </source>
</evidence>
<feature type="region of interest" description="Disordered" evidence="1">
    <location>
        <begin position="96"/>
        <end position="120"/>
    </location>
</feature>
<dbReference type="EMBL" id="WMIE01000001">
    <property type="protein sequence ID" value="MTH76235.1"/>
    <property type="molecule type" value="Genomic_DNA"/>
</dbReference>
<dbReference type="AlphaFoldDB" id="A0A6L6J4S4"/>
<sequence>MALAAGLKPAESPPEDFAGRQYIDSKGCVFLREQGNWTVRVARDGSAICGYPPTLSVRGLDGRPRLAALDPDAGKSRSQIVSEHLSRLVLTNLRPGELASDPRPLDTLPDMGPEPAPTAPLDDLKAAIRAAPAVRASMSREIHPNLRLCKLLGHGGKPAGDAARDPTQGFCDGLKPTDLSRLAFARPVSASKAKPVSKIEVASKVAPALPTKVPAKDNPKADAVAKPREPAKKAQSGPTKPRHIQITSFKDSAEGEKLARKIAGLGFPVLRGRLAERGADTKILLTGPFATDDSVNEALQRLRKAGFGNAVPR</sequence>
<dbReference type="Pfam" id="PF05036">
    <property type="entry name" value="SPOR"/>
    <property type="match status" value="1"/>
</dbReference>
<feature type="compositionally biased region" description="Basic and acidic residues" evidence="1">
    <location>
        <begin position="214"/>
        <end position="232"/>
    </location>
</feature>
<feature type="region of interest" description="Disordered" evidence="1">
    <location>
        <begin position="210"/>
        <end position="242"/>
    </location>
</feature>
<accession>A0A6L6J4S4</accession>
<proteinExistence type="predicted"/>